<name>A0ABD2WPE0_9HYME</name>
<feature type="transmembrane region" description="Helical" evidence="6">
    <location>
        <begin position="126"/>
        <end position="148"/>
    </location>
</feature>
<evidence type="ECO:0000313" key="7">
    <source>
        <dbReference type="EMBL" id="KAL3394764.1"/>
    </source>
</evidence>
<sequence>MGSKVEYVESSHMYATNYIRNSKAIAVLWGIFTICYAIIGVVAFITPEWLGDLEHENPGRFGLWMRCSFAGTGELVEECVGRLDELSSISSVPFRASTILVAIAVLFALLSICAMLLFFFCQTPTVFLVCGWLQVVSAICMGVGVGVYPLGWDSPAVRAICGAAAARYNPGGCAIRWAIPLAGIAALDAATLAALAFILATRHVKLQAEPSFNNGSLYKGEQSYYPDTSRVHATFSSPSPYVHYERYVDLARQRQRAERLKPPPPRSPQRIDYYQPCLDPDQPSIIYSPLNEGWYGEVNPGYVNEAQSVAGSRKSLSMRPVLLVSGPPPPPPEQDRYSELSRGKSHSHHSLFAAGPHPSAMHHHHHTNTLNHSQHNYQL</sequence>
<evidence type="ECO:0000256" key="4">
    <source>
        <dbReference type="ARBA" id="ARBA00023136"/>
    </source>
</evidence>
<feature type="region of interest" description="Disordered" evidence="5">
    <location>
        <begin position="320"/>
        <end position="379"/>
    </location>
</feature>
<keyword evidence="4 6" id="KW-0472">Membrane</keyword>
<accession>A0ABD2WPE0</accession>
<feature type="transmembrane region" description="Helical" evidence="6">
    <location>
        <begin position="24"/>
        <end position="45"/>
    </location>
</feature>
<evidence type="ECO:0000313" key="8">
    <source>
        <dbReference type="Proteomes" id="UP001627154"/>
    </source>
</evidence>
<gene>
    <name evidence="7" type="ORF">TKK_011047</name>
</gene>
<feature type="compositionally biased region" description="Low complexity" evidence="5">
    <location>
        <begin position="368"/>
        <end position="379"/>
    </location>
</feature>
<comment type="subcellular location">
    <subcellularLocation>
        <location evidence="1">Membrane</location>
        <topology evidence="1">Multi-pass membrane protein</topology>
    </subcellularLocation>
</comment>
<keyword evidence="3 6" id="KW-1133">Transmembrane helix</keyword>
<feature type="compositionally biased region" description="Basic and acidic residues" evidence="5">
    <location>
        <begin position="333"/>
        <end position="342"/>
    </location>
</feature>
<dbReference type="InterPro" id="IPR019372">
    <property type="entry name" value="LHFPL"/>
</dbReference>
<keyword evidence="2 6" id="KW-0812">Transmembrane</keyword>
<reference evidence="7 8" key="1">
    <citation type="journal article" date="2024" name="bioRxiv">
        <title>A reference genome for Trichogramma kaykai: A tiny desert-dwelling parasitoid wasp with competing sex-ratio distorters.</title>
        <authorList>
            <person name="Culotta J."/>
            <person name="Lindsey A.R."/>
        </authorList>
    </citation>
    <scope>NUCLEOTIDE SEQUENCE [LARGE SCALE GENOMIC DNA]</scope>
    <source>
        <strain evidence="7 8">KSX58</strain>
    </source>
</reference>
<evidence type="ECO:0000256" key="2">
    <source>
        <dbReference type="ARBA" id="ARBA00022692"/>
    </source>
</evidence>
<organism evidence="7 8">
    <name type="scientific">Trichogramma kaykai</name>
    <dbReference type="NCBI Taxonomy" id="54128"/>
    <lineage>
        <taxon>Eukaryota</taxon>
        <taxon>Metazoa</taxon>
        <taxon>Ecdysozoa</taxon>
        <taxon>Arthropoda</taxon>
        <taxon>Hexapoda</taxon>
        <taxon>Insecta</taxon>
        <taxon>Pterygota</taxon>
        <taxon>Neoptera</taxon>
        <taxon>Endopterygota</taxon>
        <taxon>Hymenoptera</taxon>
        <taxon>Apocrita</taxon>
        <taxon>Proctotrupomorpha</taxon>
        <taxon>Chalcidoidea</taxon>
        <taxon>Trichogrammatidae</taxon>
        <taxon>Trichogramma</taxon>
    </lineage>
</organism>
<evidence type="ECO:0000256" key="1">
    <source>
        <dbReference type="ARBA" id="ARBA00004141"/>
    </source>
</evidence>
<feature type="transmembrane region" description="Helical" evidence="6">
    <location>
        <begin position="96"/>
        <end position="119"/>
    </location>
</feature>
<evidence type="ECO:0000256" key="5">
    <source>
        <dbReference type="SAM" id="MobiDB-lite"/>
    </source>
</evidence>
<dbReference type="EMBL" id="JBJJXI010000088">
    <property type="protein sequence ID" value="KAL3394764.1"/>
    <property type="molecule type" value="Genomic_DNA"/>
</dbReference>
<dbReference type="Gene3D" id="1.20.140.150">
    <property type="match status" value="1"/>
</dbReference>
<dbReference type="GO" id="GO:0016020">
    <property type="term" value="C:membrane"/>
    <property type="evidence" value="ECO:0007669"/>
    <property type="project" value="UniProtKB-SubCell"/>
</dbReference>
<feature type="transmembrane region" description="Helical" evidence="6">
    <location>
        <begin position="177"/>
        <end position="200"/>
    </location>
</feature>
<protein>
    <submittedName>
        <fullName evidence="7">Uncharacterized protein</fullName>
    </submittedName>
</protein>
<dbReference type="Pfam" id="PF10242">
    <property type="entry name" value="L_HMGIC_fpl"/>
    <property type="match status" value="1"/>
</dbReference>
<dbReference type="PANTHER" id="PTHR12489">
    <property type="entry name" value="LIPOMA HMGIC FUSION PARTNER-LIKE PROTEIN"/>
    <property type="match status" value="1"/>
</dbReference>
<keyword evidence="8" id="KW-1185">Reference proteome</keyword>
<evidence type="ECO:0000256" key="6">
    <source>
        <dbReference type="SAM" id="Phobius"/>
    </source>
</evidence>
<dbReference type="PANTHER" id="PTHR12489:SF1">
    <property type="entry name" value="LP10272P"/>
    <property type="match status" value="1"/>
</dbReference>
<proteinExistence type="predicted"/>
<comment type="caution">
    <text evidence="7">The sequence shown here is derived from an EMBL/GenBank/DDBJ whole genome shotgun (WGS) entry which is preliminary data.</text>
</comment>
<evidence type="ECO:0000256" key="3">
    <source>
        <dbReference type="ARBA" id="ARBA00022989"/>
    </source>
</evidence>
<dbReference type="AlphaFoldDB" id="A0ABD2WPE0"/>
<dbReference type="Proteomes" id="UP001627154">
    <property type="component" value="Unassembled WGS sequence"/>
</dbReference>